<dbReference type="GeneID" id="3534684"/>
<comment type="caution">
    <text evidence="1">The sequence shown here is derived from an EMBL/GenBank/DDBJ whole genome shotgun (WGS) entry which is preliminary data.</text>
</comment>
<dbReference type="Proteomes" id="UP000002296">
    <property type="component" value="Unassembled WGS sequence"/>
</dbReference>
<sequence>MSRTSRFRRLSWKKESFLLGCPSSSCPPSTPFSPPECASLPCCSSFPSVAASPWGELLASPSSVNRKKHTKQKIINVENKKDPRRKYTGMRAAWSEKTSPAAP</sequence>
<name>Q4CSF8_TRYCC</name>
<dbReference type="EMBL" id="AAHK01002138">
    <property type="protein sequence ID" value="EAN83212.1"/>
    <property type="molecule type" value="Genomic_DNA"/>
</dbReference>
<proteinExistence type="predicted"/>
<evidence type="ECO:0000313" key="1">
    <source>
        <dbReference type="EMBL" id="EAN83212.1"/>
    </source>
</evidence>
<keyword evidence="2" id="KW-1185">Reference proteome</keyword>
<dbReference type="PaxDb" id="353153-Q4CSF8"/>
<gene>
    <name evidence="1" type="ORF">Tc00.1047053509629.30</name>
</gene>
<accession>Q4CSF8</accession>
<dbReference type="RefSeq" id="XP_805063.1">
    <property type="nucleotide sequence ID" value="XM_799970.1"/>
</dbReference>
<evidence type="ECO:0000313" key="2">
    <source>
        <dbReference type="Proteomes" id="UP000002296"/>
    </source>
</evidence>
<organism evidence="1 2">
    <name type="scientific">Trypanosoma cruzi (strain CL Brener)</name>
    <dbReference type="NCBI Taxonomy" id="353153"/>
    <lineage>
        <taxon>Eukaryota</taxon>
        <taxon>Discoba</taxon>
        <taxon>Euglenozoa</taxon>
        <taxon>Kinetoplastea</taxon>
        <taxon>Metakinetoplastina</taxon>
        <taxon>Trypanosomatida</taxon>
        <taxon>Trypanosomatidae</taxon>
        <taxon>Trypanosoma</taxon>
        <taxon>Schizotrypanum</taxon>
    </lineage>
</organism>
<reference evidence="1 2" key="1">
    <citation type="journal article" date="2005" name="Science">
        <title>The genome sequence of Trypanosoma cruzi, etiologic agent of Chagas disease.</title>
        <authorList>
            <person name="El-Sayed N.M."/>
            <person name="Myler P.J."/>
            <person name="Bartholomeu D.C."/>
            <person name="Nilsson D."/>
            <person name="Aggarwal G."/>
            <person name="Tran A.N."/>
            <person name="Ghedin E."/>
            <person name="Worthey E.A."/>
            <person name="Delcher A.L."/>
            <person name="Blandin G."/>
            <person name="Westenberger S.J."/>
            <person name="Caler E."/>
            <person name="Cerqueira G.C."/>
            <person name="Branche C."/>
            <person name="Haas B."/>
            <person name="Anupama A."/>
            <person name="Arner E."/>
            <person name="Aslund L."/>
            <person name="Attipoe P."/>
            <person name="Bontempi E."/>
            <person name="Bringaud F."/>
            <person name="Burton P."/>
            <person name="Cadag E."/>
            <person name="Campbell D.A."/>
            <person name="Carrington M."/>
            <person name="Crabtree J."/>
            <person name="Darban H."/>
            <person name="da Silveira J.F."/>
            <person name="de Jong P."/>
            <person name="Edwards K."/>
            <person name="Englund P.T."/>
            <person name="Fazelina G."/>
            <person name="Feldblyum T."/>
            <person name="Ferella M."/>
            <person name="Frasch A.C."/>
            <person name="Gull K."/>
            <person name="Horn D."/>
            <person name="Hou L."/>
            <person name="Huang Y."/>
            <person name="Kindlund E."/>
            <person name="Klingbeil M."/>
            <person name="Kluge S."/>
            <person name="Koo H."/>
            <person name="Lacerda D."/>
            <person name="Levin M.J."/>
            <person name="Lorenzi H."/>
            <person name="Louie T."/>
            <person name="Machado C.R."/>
            <person name="McCulloch R."/>
            <person name="McKenna A."/>
            <person name="Mizuno Y."/>
            <person name="Mottram J.C."/>
            <person name="Nelson S."/>
            <person name="Ochaya S."/>
            <person name="Osoegawa K."/>
            <person name="Pai G."/>
            <person name="Parsons M."/>
            <person name="Pentony M."/>
            <person name="Pettersson U."/>
            <person name="Pop M."/>
            <person name="Ramirez J.L."/>
            <person name="Rinta J."/>
            <person name="Robertson L."/>
            <person name="Salzberg S.L."/>
            <person name="Sanchez D.O."/>
            <person name="Seyler A."/>
            <person name="Sharma R."/>
            <person name="Shetty J."/>
            <person name="Simpson A.J."/>
            <person name="Sisk E."/>
            <person name="Tammi M.T."/>
            <person name="Tarleton R."/>
            <person name="Teixeira S."/>
            <person name="Van Aken S."/>
            <person name="Vogt C."/>
            <person name="Ward P.N."/>
            <person name="Wickstead B."/>
            <person name="Wortman J."/>
            <person name="White O."/>
            <person name="Fraser C.M."/>
            <person name="Stuart K.D."/>
            <person name="Andersson B."/>
        </authorList>
    </citation>
    <scope>NUCLEOTIDE SEQUENCE [LARGE SCALE GENOMIC DNA]</scope>
    <source>
        <strain evidence="1 2">CL Brener</strain>
    </source>
</reference>
<dbReference type="KEGG" id="tcr:509629.30"/>
<dbReference type="AlphaFoldDB" id="Q4CSF8"/>
<dbReference type="InParanoid" id="Q4CSF8"/>
<protein>
    <submittedName>
        <fullName evidence="1">Uncharacterized protein</fullName>
    </submittedName>
</protein>